<dbReference type="Proteomes" id="UP000199119">
    <property type="component" value="Unassembled WGS sequence"/>
</dbReference>
<evidence type="ECO:0000313" key="3">
    <source>
        <dbReference type="EMBL" id="SFE56595.1"/>
    </source>
</evidence>
<keyword evidence="2" id="KW-0732">Signal</keyword>
<evidence type="ECO:0000256" key="1">
    <source>
        <dbReference type="SAM" id="Phobius"/>
    </source>
</evidence>
<dbReference type="InterPro" id="IPR021762">
    <property type="entry name" value="DUF3325"/>
</dbReference>
<gene>
    <name evidence="3" type="ORF">SAMN04489711_10345</name>
</gene>
<sequence>MSAPHCLLALAACVAAFAALGLAMDRHYADAYGRGCEPSPGQRRSLRLAGAGGLLLSLWACLAGAGTAHGWVLWFGLMTLSAQAVTLLLSYAPRRARHALQGLGLLALASAAWAILSA</sequence>
<dbReference type="OrthoDB" id="8858882at2"/>
<dbReference type="STRING" id="1177982.SAMN04489711_10345"/>
<accession>A0A1I2BKA6</accession>
<feature type="transmembrane region" description="Helical" evidence="1">
    <location>
        <begin position="98"/>
        <end position="116"/>
    </location>
</feature>
<evidence type="ECO:0000256" key="2">
    <source>
        <dbReference type="SAM" id="SignalP"/>
    </source>
</evidence>
<feature type="transmembrane region" description="Helical" evidence="1">
    <location>
        <begin position="72"/>
        <end position="92"/>
    </location>
</feature>
<dbReference type="AlphaFoldDB" id="A0A1I2BKA6"/>
<feature type="chain" id="PRO_5011469711" description="DUF3325 domain-containing protein" evidence="2">
    <location>
        <begin position="19"/>
        <end position="118"/>
    </location>
</feature>
<feature type="signal peptide" evidence="2">
    <location>
        <begin position="1"/>
        <end position="18"/>
    </location>
</feature>
<dbReference type="RefSeq" id="WP_092938254.1">
    <property type="nucleotide sequence ID" value="NZ_FONX01000003.1"/>
</dbReference>
<organism evidence="3 4">
    <name type="scientific">Paracidovorax wautersii</name>
    <dbReference type="NCBI Taxonomy" id="1177982"/>
    <lineage>
        <taxon>Bacteria</taxon>
        <taxon>Pseudomonadati</taxon>
        <taxon>Pseudomonadota</taxon>
        <taxon>Betaproteobacteria</taxon>
        <taxon>Burkholderiales</taxon>
        <taxon>Comamonadaceae</taxon>
        <taxon>Paracidovorax</taxon>
    </lineage>
</organism>
<name>A0A1I2BKA6_9BURK</name>
<protein>
    <recommendedName>
        <fullName evidence="5">DUF3325 domain-containing protein</fullName>
    </recommendedName>
</protein>
<feature type="transmembrane region" description="Helical" evidence="1">
    <location>
        <begin position="45"/>
        <end position="65"/>
    </location>
</feature>
<proteinExistence type="predicted"/>
<dbReference type="EMBL" id="FONX01000003">
    <property type="protein sequence ID" value="SFE56595.1"/>
    <property type="molecule type" value="Genomic_DNA"/>
</dbReference>
<evidence type="ECO:0008006" key="5">
    <source>
        <dbReference type="Google" id="ProtNLM"/>
    </source>
</evidence>
<keyword evidence="1" id="KW-0812">Transmembrane</keyword>
<reference evidence="4" key="1">
    <citation type="submission" date="2016-10" db="EMBL/GenBank/DDBJ databases">
        <authorList>
            <person name="Varghese N."/>
            <person name="Submissions S."/>
        </authorList>
    </citation>
    <scope>NUCLEOTIDE SEQUENCE [LARGE SCALE GENOMIC DNA]</scope>
    <source>
        <strain evidence="4">DSM 27981</strain>
    </source>
</reference>
<dbReference type="Pfam" id="PF11804">
    <property type="entry name" value="DUF3325"/>
    <property type="match status" value="1"/>
</dbReference>
<keyword evidence="4" id="KW-1185">Reference proteome</keyword>
<evidence type="ECO:0000313" key="4">
    <source>
        <dbReference type="Proteomes" id="UP000199119"/>
    </source>
</evidence>
<keyword evidence="1" id="KW-1133">Transmembrane helix</keyword>
<keyword evidence="1" id="KW-0472">Membrane</keyword>